<dbReference type="AlphaFoldDB" id="A0AAV3ZTL7"/>
<dbReference type="EMBL" id="BLXT01002815">
    <property type="protein sequence ID" value="GFN97812.1"/>
    <property type="molecule type" value="Genomic_DNA"/>
</dbReference>
<name>A0AAV3ZTL7_9GAST</name>
<dbReference type="PANTHER" id="PTHR37162">
    <property type="entry name" value="HAT FAMILY DIMERISATION DOMAINCONTAINING PROTEIN-RELATED"/>
    <property type="match status" value="1"/>
</dbReference>
<proteinExistence type="predicted"/>
<evidence type="ECO:0000313" key="2">
    <source>
        <dbReference type="Proteomes" id="UP000735302"/>
    </source>
</evidence>
<evidence type="ECO:0000313" key="1">
    <source>
        <dbReference type="EMBL" id="GFN97812.1"/>
    </source>
</evidence>
<comment type="caution">
    <text evidence="1">The sequence shown here is derived from an EMBL/GenBank/DDBJ whole genome shotgun (WGS) entry which is preliminary data.</text>
</comment>
<accession>A0AAV3ZTL7</accession>
<dbReference type="Proteomes" id="UP000735302">
    <property type="component" value="Unassembled WGS sequence"/>
</dbReference>
<dbReference type="PANTHER" id="PTHR37162:SF1">
    <property type="entry name" value="BED-TYPE DOMAIN-CONTAINING PROTEIN"/>
    <property type="match status" value="1"/>
</dbReference>
<sequence>MVVKDSLLELIEVEDGTAKKLYESVKNLFESKRNHEFQLLQEVAEAPKHRILKLAQTRWLSMEAVISRLIERWDALKLYFQSQSATDKVDGAGQLFQVMSTSGTKHMLLFLAFILKIVNTLNLEIQSETFRLHKVFASVRSEYTVLLSLYIKPSIMDTRDVSEIDPSDNPFQRPAGNASWWAVSSRTHSRSTGR</sequence>
<organism evidence="1 2">
    <name type="scientific">Plakobranchus ocellatus</name>
    <dbReference type="NCBI Taxonomy" id="259542"/>
    <lineage>
        <taxon>Eukaryota</taxon>
        <taxon>Metazoa</taxon>
        <taxon>Spiralia</taxon>
        <taxon>Lophotrochozoa</taxon>
        <taxon>Mollusca</taxon>
        <taxon>Gastropoda</taxon>
        <taxon>Heterobranchia</taxon>
        <taxon>Euthyneura</taxon>
        <taxon>Panpulmonata</taxon>
        <taxon>Sacoglossa</taxon>
        <taxon>Placobranchoidea</taxon>
        <taxon>Plakobranchidae</taxon>
        <taxon>Plakobranchus</taxon>
    </lineage>
</organism>
<keyword evidence="2" id="KW-1185">Reference proteome</keyword>
<protein>
    <submittedName>
        <fullName evidence="1">Zinc finger protein 862</fullName>
    </submittedName>
</protein>
<reference evidence="1 2" key="1">
    <citation type="journal article" date="2021" name="Elife">
        <title>Chloroplast acquisition without the gene transfer in kleptoplastic sea slugs, Plakobranchus ocellatus.</title>
        <authorList>
            <person name="Maeda T."/>
            <person name="Takahashi S."/>
            <person name="Yoshida T."/>
            <person name="Shimamura S."/>
            <person name="Takaki Y."/>
            <person name="Nagai Y."/>
            <person name="Toyoda A."/>
            <person name="Suzuki Y."/>
            <person name="Arimoto A."/>
            <person name="Ishii H."/>
            <person name="Satoh N."/>
            <person name="Nishiyama T."/>
            <person name="Hasebe M."/>
            <person name="Maruyama T."/>
            <person name="Minagawa J."/>
            <person name="Obokata J."/>
            <person name="Shigenobu S."/>
        </authorList>
    </citation>
    <scope>NUCLEOTIDE SEQUENCE [LARGE SCALE GENOMIC DNA]</scope>
</reference>
<gene>
    <name evidence="1" type="ORF">PoB_002431800</name>
</gene>